<evidence type="ECO:0008006" key="5">
    <source>
        <dbReference type="Google" id="ProtNLM"/>
    </source>
</evidence>
<proteinExistence type="predicted"/>
<evidence type="ECO:0000313" key="3">
    <source>
        <dbReference type="EMBL" id="KYP41049.1"/>
    </source>
</evidence>
<protein>
    <recommendedName>
        <fullName evidence="5">Secreted protein</fullName>
    </recommendedName>
</protein>
<dbReference type="PANTHER" id="PTHR37753:SF1">
    <property type="entry name" value="OS01G0940600 PROTEIN"/>
    <property type="match status" value="1"/>
</dbReference>
<dbReference type="EMBL" id="KQ483797">
    <property type="protein sequence ID" value="KYP41049.1"/>
    <property type="molecule type" value="Genomic_DNA"/>
</dbReference>
<feature type="chain" id="PRO_5007587899" description="Secreted protein" evidence="2">
    <location>
        <begin position="17"/>
        <end position="83"/>
    </location>
</feature>
<reference evidence="3" key="1">
    <citation type="journal article" date="2012" name="Nat. Biotechnol.">
        <title>Draft genome sequence of pigeonpea (Cajanus cajan), an orphan legume crop of resource-poor farmers.</title>
        <authorList>
            <person name="Varshney R.K."/>
            <person name="Chen W."/>
            <person name="Li Y."/>
            <person name="Bharti A.K."/>
            <person name="Saxena R.K."/>
            <person name="Schlueter J.A."/>
            <person name="Donoghue M.T."/>
            <person name="Azam S."/>
            <person name="Fan G."/>
            <person name="Whaley A.M."/>
            <person name="Farmer A.D."/>
            <person name="Sheridan J."/>
            <person name="Iwata A."/>
            <person name="Tuteja R."/>
            <person name="Penmetsa R.V."/>
            <person name="Wu W."/>
            <person name="Upadhyaya H.D."/>
            <person name="Yang S.P."/>
            <person name="Shah T."/>
            <person name="Saxena K.B."/>
            <person name="Michael T."/>
            <person name="McCombie W.R."/>
            <person name="Yang B."/>
            <person name="Zhang G."/>
            <person name="Yang H."/>
            <person name="Wang J."/>
            <person name="Spillane C."/>
            <person name="Cook D.R."/>
            <person name="May G.D."/>
            <person name="Xu X."/>
            <person name="Jackson S.A."/>
        </authorList>
    </citation>
    <scope>NUCLEOTIDE SEQUENCE [LARGE SCALE GENOMIC DNA]</scope>
</reference>
<gene>
    <name evidence="3" type="ORF">KK1_037572</name>
</gene>
<sequence length="83" mass="9242">MKSILFAVALPSSLLGVTILAALRMGDKLDRDWLEEMAKNEAALEIDEYDDDDDDDDGGGQEESSAETYVRQPALRNRPKREA</sequence>
<keyword evidence="2" id="KW-0732">Signal</keyword>
<evidence type="ECO:0000313" key="4">
    <source>
        <dbReference type="Proteomes" id="UP000075243"/>
    </source>
</evidence>
<feature type="compositionally biased region" description="Acidic residues" evidence="1">
    <location>
        <begin position="44"/>
        <end position="60"/>
    </location>
</feature>
<feature type="region of interest" description="Disordered" evidence="1">
    <location>
        <begin position="44"/>
        <end position="83"/>
    </location>
</feature>
<accession>A0A151REZ6</accession>
<evidence type="ECO:0000256" key="2">
    <source>
        <dbReference type="SAM" id="SignalP"/>
    </source>
</evidence>
<evidence type="ECO:0000256" key="1">
    <source>
        <dbReference type="SAM" id="MobiDB-lite"/>
    </source>
</evidence>
<dbReference type="Proteomes" id="UP000075243">
    <property type="component" value="Unassembled WGS sequence"/>
</dbReference>
<organism evidence="3 4">
    <name type="scientific">Cajanus cajan</name>
    <name type="common">Pigeon pea</name>
    <name type="synonym">Cajanus indicus</name>
    <dbReference type="NCBI Taxonomy" id="3821"/>
    <lineage>
        <taxon>Eukaryota</taxon>
        <taxon>Viridiplantae</taxon>
        <taxon>Streptophyta</taxon>
        <taxon>Embryophyta</taxon>
        <taxon>Tracheophyta</taxon>
        <taxon>Spermatophyta</taxon>
        <taxon>Magnoliopsida</taxon>
        <taxon>eudicotyledons</taxon>
        <taxon>Gunneridae</taxon>
        <taxon>Pentapetalae</taxon>
        <taxon>rosids</taxon>
        <taxon>fabids</taxon>
        <taxon>Fabales</taxon>
        <taxon>Fabaceae</taxon>
        <taxon>Papilionoideae</taxon>
        <taxon>50 kb inversion clade</taxon>
        <taxon>NPAAA clade</taxon>
        <taxon>indigoferoid/millettioid clade</taxon>
        <taxon>Phaseoleae</taxon>
        <taxon>Cajanus</taxon>
    </lineage>
</organism>
<dbReference type="AlphaFoldDB" id="A0A151REZ6"/>
<dbReference type="PANTHER" id="PTHR37753">
    <property type="entry name" value="OS01G0940600 PROTEIN"/>
    <property type="match status" value="1"/>
</dbReference>
<name>A0A151REZ6_CAJCA</name>
<keyword evidence="4" id="KW-1185">Reference proteome</keyword>
<dbReference type="STRING" id="3821.A0A151REZ6"/>
<dbReference type="Gramene" id="C.cajan_32902.t">
    <property type="protein sequence ID" value="C.cajan_32902.t"/>
    <property type="gene ID" value="C.cajan_32902"/>
</dbReference>
<feature type="signal peptide" evidence="2">
    <location>
        <begin position="1"/>
        <end position="16"/>
    </location>
</feature>